<evidence type="ECO:0000313" key="1">
    <source>
        <dbReference type="EMBL" id="QCE10939.1"/>
    </source>
</evidence>
<reference evidence="1 2" key="1">
    <citation type="submission" date="2019-04" db="EMBL/GenBank/DDBJ databases">
        <title>An improved genome assembly and genetic linkage map for asparagus bean, Vigna unguiculata ssp. sesquipedialis.</title>
        <authorList>
            <person name="Xia Q."/>
            <person name="Zhang R."/>
            <person name="Dong Y."/>
        </authorList>
    </citation>
    <scope>NUCLEOTIDE SEQUENCE [LARGE SCALE GENOMIC DNA]</scope>
    <source>
        <tissue evidence="1">Leaf</tissue>
    </source>
</reference>
<organism evidence="1 2">
    <name type="scientific">Vigna unguiculata</name>
    <name type="common">Cowpea</name>
    <dbReference type="NCBI Taxonomy" id="3917"/>
    <lineage>
        <taxon>Eukaryota</taxon>
        <taxon>Viridiplantae</taxon>
        <taxon>Streptophyta</taxon>
        <taxon>Embryophyta</taxon>
        <taxon>Tracheophyta</taxon>
        <taxon>Spermatophyta</taxon>
        <taxon>Magnoliopsida</taxon>
        <taxon>eudicotyledons</taxon>
        <taxon>Gunneridae</taxon>
        <taxon>Pentapetalae</taxon>
        <taxon>rosids</taxon>
        <taxon>fabids</taxon>
        <taxon>Fabales</taxon>
        <taxon>Fabaceae</taxon>
        <taxon>Papilionoideae</taxon>
        <taxon>50 kb inversion clade</taxon>
        <taxon>NPAAA clade</taxon>
        <taxon>indigoferoid/millettioid clade</taxon>
        <taxon>Phaseoleae</taxon>
        <taxon>Vigna</taxon>
    </lineage>
</organism>
<name>A0A4D6NEF2_VIGUN</name>
<dbReference type="Proteomes" id="UP000501690">
    <property type="component" value="Linkage Group LG10"/>
</dbReference>
<dbReference type="AlphaFoldDB" id="A0A4D6NEF2"/>
<accession>A0A4D6NEF2</accession>
<proteinExistence type="predicted"/>
<evidence type="ECO:0000313" key="2">
    <source>
        <dbReference type="Proteomes" id="UP000501690"/>
    </source>
</evidence>
<dbReference type="EMBL" id="CP039354">
    <property type="protein sequence ID" value="QCE10939.1"/>
    <property type="molecule type" value="Genomic_DNA"/>
</dbReference>
<protein>
    <submittedName>
        <fullName evidence="1">Uncharacterized protein</fullName>
    </submittedName>
</protein>
<keyword evidence="2" id="KW-1185">Reference proteome</keyword>
<gene>
    <name evidence="1" type="ORF">DEO72_LG10g2172</name>
</gene>
<sequence>MGIRGAFAPGGTCPPSVVIYMAFSDASKVGLLVFLEFSLERTLELSSGCRCECACCGQYGWVQMDFPPQQITDEFGSLGTLRTMFYLGTPPSATVYDP</sequence>